<evidence type="ECO:0000256" key="10">
    <source>
        <dbReference type="ARBA" id="ARBA00044770"/>
    </source>
</evidence>
<dbReference type="Pfam" id="PF00905">
    <property type="entry name" value="Transpeptidase"/>
    <property type="match status" value="1"/>
</dbReference>
<feature type="domain" description="Penicillin-binding protein transpeptidase" evidence="12">
    <location>
        <begin position="347"/>
        <end position="618"/>
    </location>
</feature>
<dbReference type="PATRIC" id="fig|52.7.peg.3588"/>
<dbReference type="EMBL" id="CP012159">
    <property type="protein sequence ID" value="AKT39116.1"/>
    <property type="molecule type" value="Genomic_DNA"/>
</dbReference>
<evidence type="ECO:0000256" key="9">
    <source>
        <dbReference type="ARBA" id="ARBA00023268"/>
    </source>
</evidence>
<keyword evidence="6" id="KW-0328">Glycosyltransferase</keyword>
<sequence length="835" mass="87620">MRSTLPSGRSPRNSRLLLVRAAALAALVAGGVGVTWSTYRGAVGEPSAHLDDHWHEGRVVVDRKGRALREIPSEAGHRGRSLPLEALGDRVVLATLVSEDRGFFTHEGVDPAAILRALGQNVRHGRLVSGASTITQQLVKLLDAAALAEVSGVVPSEGHDAAAGGEAGRRKRTLGVKIEEAARAQNLERTVDKRTILEAYLNRLSYGHGLTGPEAAARGYFGVGASALSWAQAAYLAVIPRAPSALDPHAHPERVLLRQRALLDALRSHGLMGEADHARAMQEVVTPRGLQRPFLAPHFVQALLADGRLPESGVSTTTLDLDLQRDVEGLTRTHLAALAGFGATSAAVLVIDGARGEVLAHVGSADFHDERRAGQVDLARARRQPGSALKPFVYALAFAGGRTGAEPLPDVPTSFPEASGVYAPGNFDGTFEGPISAREALAGSLNVPAVRLAAELGPGPLLASLRQVGFVSLTREAGHYGLSLALGSGEVTLWELAEAYVALSRGGRRIPLRTLLPAPDEPLPDGEPVLDAAAAALVTEALSDPLARIRGLHGRGPFTLGFPVAVKTGTSSGYRDTWAVGYTRERTVAVWVGNPDGSPTRELTGASGAGPLFADVMKRAMADVPVRSPLWEAALLEEAEVCPLSGQLPGPACPDRATRRFRRGAAPHEACGWHVHAQPGAGRAHVVTRAGKVIAALPDVYEGWLASQPEGAPGKDPLGVPWFAQRDVTGFARASLQGPAALQLDSPVAGAVFVRSRRSDAGAQVVQLSASLARDAVKEAGVREVEFLIDGAVVARSRHPFRASIPAAPGDHEVMVRPSDAASPVQGAVARFSVR</sequence>
<evidence type="ECO:0000256" key="8">
    <source>
        <dbReference type="ARBA" id="ARBA00022801"/>
    </source>
</evidence>
<dbReference type="InterPro" id="IPR012338">
    <property type="entry name" value="Beta-lactam/transpept-like"/>
</dbReference>
<dbReference type="AlphaFoldDB" id="A0A0K1EE26"/>
<dbReference type="InterPro" id="IPR001264">
    <property type="entry name" value="Glyco_trans_51"/>
</dbReference>
<reference evidence="14 15" key="1">
    <citation type="submission" date="2015-07" db="EMBL/GenBank/DDBJ databases">
        <title>Genome analysis of myxobacterium Chondromyces crocatus Cm c5 reveals a high potential for natural compound synthesis and the genetic basis for the loss of fruiting body formation.</title>
        <authorList>
            <person name="Zaburannyi N."/>
            <person name="Bunk B."/>
            <person name="Maier J."/>
            <person name="Overmann J."/>
            <person name="Mueller R."/>
        </authorList>
    </citation>
    <scope>NUCLEOTIDE SEQUENCE [LARGE SCALE GENOMIC DNA]</scope>
    <source>
        <strain evidence="14 15">Cm c5</strain>
    </source>
</reference>
<dbReference type="OrthoDB" id="9766909at2"/>
<evidence type="ECO:0000256" key="1">
    <source>
        <dbReference type="ARBA" id="ARBA00004752"/>
    </source>
</evidence>
<dbReference type="EC" id="2.4.99.28" evidence="10"/>
<keyword evidence="9" id="KW-0511">Multifunctional enzyme</keyword>
<comment type="similarity">
    <text evidence="3">In the N-terminal section; belongs to the glycosyltransferase 51 family.</text>
</comment>
<dbReference type="SUPFAM" id="SSF53955">
    <property type="entry name" value="Lysozyme-like"/>
    <property type="match status" value="1"/>
</dbReference>
<dbReference type="KEGG" id="ccro:CMC5_032630"/>
<evidence type="ECO:0000256" key="5">
    <source>
        <dbReference type="ARBA" id="ARBA00022670"/>
    </source>
</evidence>
<dbReference type="GO" id="GO:0006508">
    <property type="term" value="P:proteolysis"/>
    <property type="evidence" value="ECO:0007669"/>
    <property type="project" value="UniProtKB-KW"/>
</dbReference>
<evidence type="ECO:0000256" key="4">
    <source>
        <dbReference type="ARBA" id="ARBA00022645"/>
    </source>
</evidence>
<feature type="domain" description="Glycosyl transferase family 51" evidence="13">
    <location>
        <begin position="75"/>
        <end position="265"/>
    </location>
</feature>
<accession>A0A0K1EE26</accession>
<dbReference type="GO" id="GO:0004180">
    <property type="term" value="F:carboxypeptidase activity"/>
    <property type="evidence" value="ECO:0007669"/>
    <property type="project" value="UniProtKB-KW"/>
</dbReference>
<dbReference type="InterPro" id="IPR001460">
    <property type="entry name" value="PCN-bd_Tpept"/>
</dbReference>
<evidence type="ECO:0000256" key="6">
    <source>
        <dbReference type="ARBA" id="ARBA00022676"/>
    </source>
</evidence>
<evidence type="ECO:0000256" key="2">
    <source>
        <dbReference type="ARBA" id="ARBA00007090"/>
    </source>
</evidence>
<comment type="similarity">
    <text evidence="2">In the C-terminal section; belongs to the transpeptidase family.</text>
</comment>
<dbReference type="PANTHER" id="PTHR32282">
    <property type="entry name" value="BINDING PROTEIN TRANSPEPTIDASE, PUTATIVE-RELATED"/>
    <property type="match status" value="1"/>
</dbReference>
<dbReference type="InterPro" id="IPR011815">
    <property type="entry name" value="PBP_1c"/>
</dbReference>
<keyword evidence="15" id="KW-1185">Reference proteome</keyword>
<comment type="catalytic activity">
    <reaction evidence="11">
        <text>[GlcNAc-(1-&gt;4)-Mur2Ac(oyl-L-Ala-gamma-D-Glu-L-Lys-D-Ala-D-Ala)](n)-di-trans,octa-cis-undecaprenyl diphosphate + beta-D-GlcNAc-(1-&gt;4)-Mur2Ac(oyl-L-Ala-gamma-D-Glu-L-Lys-D-Ala-D-Ala)-di-trans,octa-cis-undecaprenyl diphosphate = [GlcNAc-(1-&gt;4)-Mur2Ac(oyl-L-Ala-gamma-D-Glu-L-Lys-D-Ala-D-Ala)](n+1)-di-trans,octa-cis-undecaprenyl diphosphate + di-trans,octa-cis-undecaprenyl diphosphate + H(+)</text>
        <dbReference type="Rhea" id="RHEA:23708"/>
        <dbReference type="Rhea" id="RHEA-COMP:9602"/>
        <dbReference type="Rhea" id="RHEA-COMP:9603"/>
        <dbReference type="ChEBI" id="CHEBI:15378"/>
        <dbReference type="ChEBI" id="CHEBI:58405"/>
        <dbReference type="ChEBI" id="CHEBI:60033"/>
        <dbReference type="ChEBI" id="CHEBI:78435"/>
        <dbReference type="EC" id="2.4.99.28"/>
    </reaction>
</comment>
<dbReference type="SUPFAM" id="SSF56601">
    <property type="entry name" value="beta-lactamase/transpeptidase-like"/>
    <property type="match status" value="1"/>
</dbReference>
<dbReference type="GO" id="GO:0009252">
    <property type="term" value="P:peptidoglycan biosynthetic process"/>
    <property type="evidence" value="ECO:0007669"/>
    <property type="project" value="UniProtKB-UniPathway"/>
</dbReference>
<keyword evidence="4" id="KW-0121">Carboxypeptidase</keyword>
<dbReference type="InterPro" id="IPR050396">
    <property type="entry name" value="Glycosyltr_51/Transpeptidase"/>
</dbReference>
<dbReference type="InterPro" id="IPR036950">
    <property type="entry name" value="PBP_transglycosylase"/>
</dbReference>
<dbReference type="Pfam" id="PF00912">
    <property type="entry name" value="Transgly"/>
    <property type="match status" value="1"/>
</dbReference>
<comment type="pathway">
    <text evidence="1">Cell wall biogenesis; peptidoglycan biosynthesis.</text>
</comment>
<dbReference type="PANTHER" id="PTHR32282:SF15">
    <property type="entry name" value="PENICILLIN-BINDING PROTEIN 1C"/>
    <property type="match status" value="1"/>
</dbReference>
<dbReference type="GO" id="GO:0008955">
    <property type="term" value="F:peptidoglycan glycosyltransferase activity"/>
    <property type="evidence" value="ECO:0007669"/>
    <property type="project" value="UniProtKB-EC"/>
</dbReference>
<evidence type="ECO:0000256" key="11">
    <source>
        <dbReference type="ARBA" id="ARBA00049902"/>
    </source>
</evidence>
<dbReference type="NCBIfam" id="TIGR02073">
    <property type="entry name" value="PBP_1c"/>
    <property type="match status" value="1"/>
</dbReference>
<gene>
    <name evidence="14" type="ORF">CMC5_032630</name>
</gene>
<dbReference type="STRING" id="52.CMC5_032630"/>
<dbReference type="GO" id="GO:0008658">
    <property type="term" value="F:penicillin binding"/>
    <property type="evidence" value="ECO:0007669"/>
    <property type="project" value="InterPro"/>
</dbReference>
<protein>
    <recommendedName>
        <fullName evidence="10">peptidoglycan glycosyltransferase</fullName>
        <ecNumber evidence="10">2.4.99.28</ecNumber>
    </recommendedName>
</protein>
<evidence type="ECO:0000259" key="13">
    <source>
        <dbReference type="Pfam" id="PF00912"/>
    </source>
</evidence>
<organism evidence="14 15">
    <name type="scientific">Chondromyces crocatus</name>
    <dbReference type="NCBI Taxonomy" id="52"/>
    <lineage>
        <taxon>Bacteria</taxon>
        <taxon>Pseudomonadati</taxon>
        <taxon>Myxococcota</taxon>
        <taxon>Polyangia</taxon>
        <taxon>Polyangiales</taxon>
        <taxon>Polyangiaceae</taxon>
        <taxon>Chondromyces</taxon>
    </lineage>
</organism>
<evidence type="ECO:0000256" key="7">
    <source>
        <dbReference type="ARBA" id="ARBA00022679"/>
    </source>
</evidence>
<keyword evidence="5" id="KW-0645">Protease</keyword>
<dbReference type="Gene3D" id="3.40.710.10">
    <property type="entry name" value="DD-peptidase/beta-lactamase superfamily"/>
    <property type="match status" value="1"/>
</dbReference>
<evidence type="ECO:0000259" key="12">
    <source>
        <dbReference type="Pfam" id="PF00905"/>
    </source>
</evidence>
<evidence type="ECO:0000313" key="15">
    <source>
        <dbReference type="Proteomes" id="UP000067626"/>
    </source>
</evidence>
<dbReference type="RefSeq" id="WP_082362527.1">
    <property type="nucleotide sequence ID" value="NZ_CP012159.1"/>
</dbReference>
<proteinExistence type="inferred from homology"/>
<dbReference type="Proteomes" id="UP000067626">
    <property type="component" value="Chromosome"/>
</dbReference>
<evidence type="ECO:0000313" key="14">
    <source>
        <dbReference type="EMBL" id="AKT39116.1"/>
    </source>
</evidence>
<dbReference type="GO" id="GO:0030288">
    <property type="term" value="C:outer membrane-bounded periplasmic space"/>
    <property type="evidence" value="ECO:0007669"/>
    <property type="project" value="TreeGrafter"/>
</dbReference>
<dbReference type="Gene3D" id="1.10.3810.10">
    <property type="entry name" value="Biosynthetic peptidoglycan transglycosylase-like"/>
    <property type="match status" value="1"/>
</dbReference>
<evidence type="ECO:0000256" key="3">
    <source>
        <dbReference type="ARBA" id="ARBA00007739"/>
    </source>
</evidence>
<keyword evidence="7" id="KW-0808">Transferase</keyword>
<dbReference type="UniPathway" id="UPA00219"/>
<name>A0A0K1EE26_CHOCO</name>
<dbReference type="InterPro" id="IPR023346">
    <property type="entry name" value="Lysozyme-like_dom_sf"/>
</dbReference>
<keyword evidence="8" id="KW-0378">Hydrolase</keyword>